<name>C8NAJ9_CARH6</name>
<dbReference type="GeneID" id="84790776"/>
<evidence type="ECO:0000256" key="8">
    <source>
        <dbReference type="SAM" id="Phobius"/>
    </source>
</evidence>
<evidence type="ECO:0000256" key="5">
    <source>
        <dbReference type="ARBA" id="ARBA00022692"/>
    </source>
</evidence>
<dbReference type="GO" id="GO:0005886">
    <property type="term" value="C:plasma membrane"/>
    <property type="evidence" value="ECO:0007669"/>
    <property type="project" value="UniProtKB-SubCell"/>
</dbReference>
<evidence type="ECO:0000256" key="2">
    <source>
        <dbReference type="ARBA" id="ARBA00007935"/>
    </source>
</evidence>
<dbReference type="HOGENOM" id="CLU_013016_7_3_6"/>
<sequence length="654" mass="67528">MTPSKTLSFFALLAFITSAVWLALVWHWPWADLWRDPDALPLAQAAVQMAVLPEIAAVFLAGGLLALASTALQQVVHNPLASDSTLAVAGGAQLALMLVTLFFPAAGLFGSFWVAFAGAVAAMLLVLLVAGAGGANALALILAGLLANMVFAAIAAVISQFYSDLLLGIMVWGAGSLLQDGWATVTALLWTSLAAALALALLYRPLTLLALDDEQARRLGAPVGLLRLLVLLLAAGVTAQVVSRLGVISFAGLAGASVAHLLRVRAMGARFALSFLAGGLLLLVVDSLLNIAGHFLGTLLPAGALCGVLGAPFLIFLVLRQRKSAQGFAREAPPSAPSPRLASWRTPLLGLAVLLALLVLLQGFSAGADGWGWHWQGELILDHRLPRSLSAMAVGIMLACAGVLLQTLTRNPMASPEVLGISSGVALAVIAAFLAFPALGSGGLLLAGAGGALMVAVLVLWLARRLQPAWLLVTGVAIAALMQGVMTVVQLSGNPQLQGVLSWLAGSTWYARPHTAPLLVLLALVLLAAALLCGKALQLLALGETVAGSLGLAVRRSRSLLLVLVALMSAVATLAVGPLSFIGLMTPHLARRSGAVSPEKQLPIAALYGAALMLIADWLGRYLIFPYELGAGVIASLLGGGFFLLLLRQARPIN</sequence>
<dbReference type="InterPro" id="IPR000522">
    <property type="entry name" value="ABC_transptr_permease_BtuC"/>
</dbReference>
<feature type="transmembrane region" description="Helical" evidence="8">
    <location>
        <begin position="224"/>
        <end position="241"/>
    </location>
</feature>
<accession>C8NAJ9</accession>
<feature type="transmembrane region" description="Helical" evidence="8">
    <location>
        <begin position="518"/>
        <end position="540"/>
    </location>
</feature>
<feature type="transmembrane region" description="Helical" evidence="8">
    <location>
        <begin position="112"/>
        <end position="130"/>
    </location>
</feature>
<keyword evidence="3" id="KW-0813">Transport</keyword>
<keyword evidence="5 8" id="KW-0812">Transmembrane</keyword>
<comment type="subcellular location">
    <subcellularLocation>
        <location evidence="1">Cell membrane</location>
        <topology evidence="1">Multi-pass membrane protein</topology>
    </subcellularLocation>
</comment>
<feature type="transmembrane region" description="Helical" evidence="8">
    <location>
        <begin position="271"/>
        <end position="293"/>
    </location>
</feature>
<evidence type="ECO:0000313" key="9">
    <source>
        <dbReference type="EMBL" id="EEV88330.1"/>
    </source>
</evidence>
<dbReference type="Gene3D" id="1.10.3470.10">
    <property type="entry name" value="ABC transporter involved in vitamin B12 uptake, BtuC"/>
    <property type="match status" value="2"/>
</dbReference>
<dbReference type="InterPro" id="IPR037294">
    <property type="entry name" value="ABC_BtuC-like"/>
</dbReference>
<feature type="transmembrane region" description="Helical" evidence="8">
    <location>
        <begin position="182"/>
        <end position="203"/>
    </location>
</feature>
<keyword evidence="10" id="KW-1185">Reference proteome</keyword>
<keyword evidence="4" id="KW-1003">Cell membrane</keyword>
<feature type="transmembrane region" description="Helical" evidence="8">
    <location>
        <begin position="629"/>
        <end position="647"/>
    </location>
</feature>
<organism evidence="9 10">
    <name type="scientific">Cardiobacterium hominis (strain ATCC 15826 / DSM 8339 / NCTC 10426 / 6573)</name>
    <dbReference type="NCBI Taxonomy" id="638300"/>
    <lineage>
        <taxon>Bacteria</taxon>
        <taxon>Pseudomonadati</taxon>
        <taxon>Pseudomonadota</taxon>
        <taxon>Gammaproteobacteria</taxon>
        <taxon>Cardiobacteriales</taxon>
        <taxon>Cardiobacteriaceae</taxon>
        <taxon>Cardiobacterium</taxon>
    </lineage>
</organism>
<evidence type="ECO:0000256" key="7">
    <source>
        <dbReference type="ARBA" id="ARBA00023136"/>
    </source>
</evidence>
<feature type="transmembrane region" description="Helical" evidence="8">
    <location>
        <begin position="7"/>
        <end position="30"/>
    </location>
</feature>
<gene>
    <name evidence="9" type="ORF">HMPREF0198_1527</name>
</gene>
<dbReference type="RefSeq" id="WP_004143464.1">
    <property type="nucleotide sequence ID" value="NZ_GG694031.1"/>
</dbReference>
<evidence type="ECO:0000256" key="3">
    <source>
        <dbReference type="ARBA" id="ARBA00022448"/>
    </source>
</evidence>
<feature type="transmembrane region" description="Helical" evidence="8">
    <location>
        <begin position="50"/>
        <end position="72"/>
    </location>
</feature>
<comment type="similarity">
    <text evidence="2">Belongs to the binding-protein-dependent transport system permease family. FecCD subfamily.</text>
</comment>
<dbReference type="AlphaFoldDB" id="C8NAJ9"/>
<feature type="transmembrane region" description="Helical" evidence="8">
    <location>
        <begin position="299"/>
        <end position="319"/>
    </location>
</feature>
<dbReference type="OrthoDB" id="9811721at2"/>
<feature type="transmembrane region" description="Helical" evidence="8">
    <location>
        <begin position="444"/>
        <end position="463"/>
    </location>
</feature>
<keyword evidence="7 8" id="KW-0472">Membrane</keyword>
<dbReference type="Proteomes" id="UP000004870">
    <property type="component" value="Unassembled WGS sequence"/>
</dbReference>
<feature type="transmembrane region" description="Helical" evidence="8">
    <location>
        <begin position="84"/>
        <end position="106"/>
    </location>
</feature>
<feature type="transmembrane region" description="Helical" evidence="8">
    <location>
        <begin position="418"/>
        <end position="438"/>
    </location>
</feature>
<proteinExistence type="inferred from homology"/>
<dbReference type="STRING" id="2718.CHUV0807_1624"/>
<feature type="transmembrane region" description="Helical" evidence="8">
    <location>
        <begin position="388"/>
        <end position="406"/>
    </location>
</feature>
<dbReference type="EMBL" id="ACKY01000089">
    <property type="protein sequence ID" value="EEV88330.1"/>
    <property type="molecule type" value="Genomic_DNA"/>
</dbReference>
<evidence type="ECO:0000313" key="10">
    <source>
        <dbReference type="Proteomes" id="UP000004870"/>
    </source>
</evidence>
<reference evidence="9 10" key="1">
    <citation type="submission" date="2009-08" db="EMBL/GenBank/DDBJ databases">
        <authorList>
            <person name="Qin X."/>
            <person name="Bachman B."/>
            <person name="Battles P."/>
            <person name="Bell A."/>
            <person name="Bess C."/>
            <person name="Bickham C."/>
            <person name="Chaboub L."/>
            <person name="Chen D."/>
            <person name="Coyle M."/>
            <person name="Deiros D.R."/>
            <person name="Dinh H."/>
            <person name="Forbes L."/>
            <person name="Fowler G."/>
            <person name="Francisco L."/>
            <person name="Fu Q."/>
            <person name="Gubbala S."/>
            <person name="Hale W."/>
            <person name="Han Y."/>
            <person name="Hemphill L."/>
            <person name="Highlander S.K."/>
            <person name="Hirani K."/>
            <person name="Hogues M."/>
            <person name="Jackson L."/>
            <person name="Jakkamsetti A."/>
            <person name="Javaid M."/>
            <person name="Jiang H."/>
            <person name="Korchina V."/>
            <person name="Kovar C."/>
            <person name="Lara F."/>
            <person name="Lee S."/>
            <person name="Mata R."/>
            <person name="Mathew T."/>
            <person name="Moen C."/>
            <person name="Morales K."/>
            <person name="Munidasa M."/>
            <person name="Nazareth L."/>
            <person name="Ngo R."/>
            <person name="Nguyen L."/>
            <person name="Okwuonu G."/>
            <person name="Ongeri F."/>
            <person name="Patil S."/>
            <person name="Petrosino J."/>
            <person name="Pham C."/>
            <person name="Pham P."/>
            <person name="Pu L.-L."/>
            <person name="Puazo M."/>
            <person name="Raj R."/>
            <person name="Reid J."/>
            <person name="Rouhana J."/>
            <person name="Saada N."/>
            <person name="Shang Y."/>
            <person name="Simmons D."/>
            <person name="Thornton R."/>
            <person name="Warren J."/>
            <person name="Weissenberger G."/>
            <person name="Zhang J."/>
            <person name="Zhang L."/>
            <person name="Zhou C."/>
            <person name="Zhu D."/>
            <person name="Muzny D."/>
            <person name="Worley K."/>
            <person name="Gibbs R."/>
        </authorList>
    </citation>
    <scope>NUCLEOTIDE SEQUENCE [LARGE SCALE GENOMIC DNA]</scope>
    <source>
        <strain evidence="10">ATCC 15826 / DSM 8339 / NCTC 10426 / 6573</strain>
    </source>
</reference>
<dbReference type="GO" id="GO:0033214">
    <property type="term" value="P:siderophore-iron import into cell"/>
    <property type="evidence" value="ECO:0007669"/>
    <property type="project" value="TreeGrafter"/>
</dbReference>
<feature type="transmembrane region" description="Helical" evidence="8">
    <location>
        <begin position="247"/>
        <end position="264"/>
    </location>
</feature>
<comment type="caution">
    <text evidence="9">The sequence shown here is derived from an EMBL/GenBank/DDBJ whole genome shotgun (WGS) entry which is preliminary data.</text>
</comment>
<feature type="transmembrane region" description="Helical" evidence="8">
    <location>
        <begin position="137"/>
        <end position="162"/>
    </location>
</feature>
<evidence type="ECO:0000256" key="1">
    <source>
        <dbReference type="ARBA" id="ARBA00004651"/>
    </source>
</evidence>
<dbReference type="PANTHER" id="PTHR30472:SF37">
    <property type="entry name" value="FE(3+) DICITRATE TRANSPORT SYSTEM PERMEASE PROTEIN FECD-RELATED"/>
    <property type="match status" value="1"/>
</dbReference>
<dbReference type="SUPFAM" id="SSF81345">
    <property type="entry name" value="ABC transporter involved in vitamin B12 uptake, BtuC"/>
    <property type="match status" value="2"/>
</dbReference>
<dbReference type="PANTHER" id="PTHR30472">
    <property type="entry name" value="FERRIC ENTEROBACTIN TRANSPORT SYSTEM PERMEASE PROTEIN"/>
    <property type="match status" value="1"/>
</dbReference>
<feature type="transmembrane region" description="Helical" evidence="8">
    <location>
        <begin position="470"/>
        <end position="489"/>
    </location>
</feature>
<keyword evidence="6 8" id="KW-1133">Transmembrane helix</keyword>
<feature type="transmembrane region" description="Helical" evidence="8">
    <location>
        <begin position="560"/>
        <end position="584"/>
    </location>
</feature>
<dbReference type="GO" id="GO:0022857">
    <property type="term" value="F:transmembrane transporter activity"/>
    <property type="evidence" value="ECO:0007669"/>
    <property type="project" value="InterPro"/>
</dbReference>
<feature type="transmembrane region" description="Helical" evidence="8">
    <location>
        <begin position="348"/>
        <end position="368"/>
    </location>
</feature>
<evidence type="ECO:0000256" key="6">
    <source>
        <dbReference type="ARBA" id="ARBA00022989"/>
    </source>
</evidence>
<dbReference type="NCBIfam" id="NF007866">
    <property type="entry name" value="PRK10577.1-2"/>
    <property type="match status" value="1"/>
</dbReference>
<dbReference type="Pfam" id="PF01032">
    <property type="entry name" value="FecCD"/>
    <property type="match status" value="2"/>
</dbReference>
<evidence type="ECO:0000256" key="4">
    <source>
        <dbReference type="ARBA" id="ARBA00022475"/>
    </source>
</evidence>
<dbReference type="CDD" id="cd06550">
    <property type="entry name" value="TM_ABC_iron-siderophores_like"/>
    <property type="match status" value="1"/>
</dbReference>
<protein>
    <submittedName>
        <fullName evidence="9">Iron chelate uptake ABC transporter, FeCT family, permease protein</fullName>
    </submittedName>
</protein>